<comment type="catalytic activity">
    <reaction evidence="1">
        <text>S-ubiquitinyl-[E2 ubiquitin-conjugating enzyme]-L-cysteine + [acceptor protein]-L-lysine = [E2 ubiquitin-conjugating enzyme]-L-cysteine + N(6)-ubiquitinyl-[acceptor protein]-L-lysine.</text>
        <dbReference type="EC" id="2.3.2.27"/>
    </reaction>
</comment>
<dbReference type="GO" id="GO:0061630">
    <property type="term" value="F:ubiquitin protein ligase activity"/>
    <property type="evidence" value="ECO:0007669"/>
    <property type="project" value="UniProtKB-EC"/>
</dbReference>
<dbReference type="PANTHER" id="PTHR45647">
    <property type="entry name" value="OS02G0152300 PROTEIN"/>
    <property type="match status" value="1"/>
</dbReference>
<dbReference type="STRING" id="52838.A0A4S8K9M6"/>
<evidence type="ECO:0000313" key="5">
    <source>
        <dbReference type="EMBL" id="THU71732.1"/>
    </source>
</evidence>
<dbReference type="Proteomes" id="UP000317650">
    <property type="component" value="Chromosome 4"/>
</dbReference>
<reference evidence="5 6" key="1">
    <citation type="journal article" date="2019" name="Nat. Plants">
        <title>Genome sequencing of Musa balbisiana reveals subgenome evolution and function divergence in polyploid bananas.</title>
        <authorList>
            <person name="Yao X."/>
        </authorList>
    </citation>
    <scope>NUCLEOTIDE SEQUENCE [LARGE SCALE GENOMIC DNA]</scope>
    <source>
        <strain evidence="6">cv. DH-PKW</strain>
        <tissue evidence="5">Leaves</tissue>
    </source>
</reference>
<sequence>MQHSVHFTVEESVKNLLFLYCPFRNSSRLTVDCVHEIESTVFRNLILVSSKLIVSIRVQCKDVVLEDTDVAKAITEFVTNAAVEKLVIGSSSRSGFVRSTDLSTTICKGVPDFCTVYIISKGKVSSMRNAVRPPPPVSLLRNQIQGQASVKPDTLSQNAKNGTRGPVPSDAALTPWNLQKDNESIK</sequence>
<dbReference type="InterPro" id="IPR051348">
    <property type="entry name" value="U-box_ubiquitin_ligases"/>
</dbReference>
<keyword evidence="6" id="KW-1185">Reference proteome</keyword>
<evidence type="ECO:0000313" key="6">
    <source>
        <dbReference type="Proteomes" id="UP000317650"/>
    </source>
</evidence>
<dbReference type="AlphaFoldDB" id="A0A4S8K9M6"/>
<dbReference type="PANTHER" id="PTHR45647:SF132">
    <property type="entry name" value="KINASE WITH ADENINE NUCLEOTIDE ALPHA HYDROLASES-LIKE DOMAIN-CONTAINING PROTEIN"/>
    <property type="match status" value="1"/>
</dbReference>
<evidence type="ECO:0000256" key="1">
    <source>
        <dbReference type="ARBA" id="ARBA00000900"/>
    </source>
</evidence>
<keyword evidence="3" id="KW-0833">Ubl conjugation pathway</keyword>
<accession>A0A4S8K9M6</accession>
<name>A0A4S8K9M6_MUSBA</name>
<proteinExistence type="predicted"/>
<organism evidence="5 6">
    <name type="scientific">Musa balbisiana</name>
    <name type="common">Banana</name>
    <dbReference type="NCBI Taxonomy" id="52838"/>
    <lineage>
        <taxon>Eukaryota</taxon>
        <taxon>Viridiplantae</taxon>
        <taxon>Streptophyta</taxon>
        <taxon>Embryophyta</taxon>
        <taxon>Tracheophyta</taxon>
        <taxon>Spermatophyta</taxon>
        <taxon>Magnoliopsida</taxon>
        <taxon>Liliopsida</taxon>
        <taxon>Zingiberales</taxon>
        <taxon>Musaceae</taxon>
        <taxon>Musa</taxon>
    </lineage>
</organism>
<feature type="region of interest" description="Disordered" evidence="4">
    <location>
        <begin position="149"/>
        <end position="186"/>
    </location>
</feature>
<protein>
    <recommendedName>
        <fullName evidence="2">RING-type E3 ubiquitin transferase</fullName>
        <ecNumber evidence="2">2.3.2.27</ecNumber>
    </recommendedName>
</protein>
<dbReference type="EC" id="2.3.2.27" evidence="2"/>
<dbReference type="EMBL" id="PYDT01000001">
    <property type="protein sequence ID" value="THU71732.1"/>
    <property type="molecule type" value="Genomic_DNA"/>
</dbReference>
<comment type="caution">
    <text evidence="5">The sequence shown here is derived from an EMBL/GenBank/DDBJ whole genome shotgun (WGS) entry which is preliminary data.</text>
</comment>
<evidence type="ECO:0000256" key="3">
    <source>
        <dbReference type="ARBA" id="ARBA00022786"/>
    </source>
</evidence>
<evidence type="ECO:0000256" key="4">
    <source>
        <dbReference type="SAM" id="MobiDB-lite"/>
    </source>
</evidence>
<gene>
    <name evidence="5" type="ORF">C4D60_Mb04t04580</name>
</gene>
<feature type="compositionally biased region" description="Polar residues" evidence="4">
    <location>
        <begin position="149"/>
        <end position="161"/>
    </location>
</feature>
<evidence type="ECO:0000256" key="2">
    <source>
        <dbReference type="ARBA" id="ARBA00012483"/>
    </source>
</evidence>